<comment type="similarity">
    <text evidence="3">Belongs to the RNase H family.</text>
</comment>
<comment type="cofactor">
    <cofactor evidence="1">
        <name>Mg(2+)</name>
        <dbReference type="ChEBI" id="CHEBI:18420"/>
    </cofactor>
</comment>
<dbReference type="PANTHER" id="PTHR38846">
    <property type="entry name" value="C3H1-TYPE DOMAIN-CONTAINING PROTEIN"/>
    <property type="match status" value="1"/>
</dbReference>
<dbReference type="FunFam" id="3.40.970.10:FF:000002">
    <property type="entry name" value="Ribonuclease H"/>
    <property type="match status" value="1"/>
</dbReference>
<reference evidence="13 14" key="1">
    <citation type="journal article" date="2020" name="Phytopathology">
        <title>Genome Sequence Resources of Colletotrichum truncatum, C. plurivorum, C. musicola, and C. sojae: Four Species Pathogenic to Soybean (Glycine max).</title>
        <authorList>
            <person name="Rogerio F."/>
            <person name="Boufleur T.R."/>
            <person name="Ciampi-Guillardi M."/>
            <person name="Sukno S.A."/>
            <person name="Thon M.R."/>
            <person name="Massola Junior N.S."/>
            <person name="Baroncelli R."/>
        </authorList>
    </citation>
    <scope>NUCLEOTIDE SEQUENCE [LARGE SCALE GENOMIC DNA]</scope>
    <source>
        <strain evidence="13 14">LFN0009</strain>
    </source>
</reference>
<evidence type="ECO:0000256" key="6">
    <source>
        <dbReference type="ARBA" id="ARBA00022722"/>
    </source>
</evidence>
<keyword evidence="9" id="KW-0378">Hydrolase</keyword>
<keyword evidence="6" id="KW-0540">Nuclease</keyword>
<evidence type="ECO:0000256" key="2">
    <source>
        <dbReference type="ARBA" id="ARBA00004065"/>
    </source>
</evidence>
<name>A0A8H6IUP0_9PEZI</name>
<keyword evidence="8" id="KW-0255">Endonuclease</keyword>
<evidence type="ECO:0000256" key="8">
    <source>
        <dbReference type="ARBA" id="ARBA00022759"/>
    </source>
</evidence>
<dbReference type="SUPFAM" id="SSF55658">
    <property type="entry name" value="L9 N-domain-like"/>
    <property type="match status" value="2"/>
</dbReference>
<feature type="region of interest" description="Disordered" evidence="11">
    <location>
        <begin position="58"/>
        <end position="117"/>
    </location>
</feature>
<evidence type="ECO:0000259" key="12">
    <source>
        <dbReference type="Pfam" id="PF01693"/>
    </source>
</evidence>
<evidence type="ECO:0000256" key="5">
    <source>
        <dbReference type="ARBA" id="ARBA00017721"/>
    </source>
</evidence>
<dbReference type="AlphaFoldDB" id="A0A8H6IUP0"/>
<proteinExistence type="inferred from homology"/>
<organism evidence="13 14">
    <name type="scientific">Colletotrichum sojae</name>
    <dbReference type="NCBI Taxonomy" id="2175907"/>
    <lineage>
        <taxon>Eukaryota</taxon>
        <taxon>Fungi</taxon>
        <taxon>Dikarya</taxon>
        <taxon>Ascomycota</taxon>
        <taxon>Pezizomycotina</taxon>
        <taxon>Sordariomycetes</taxon>
        <taxon>Hypocreomycetidae</taxon>
        <taxon>Glomerellales</taxon>
        <taxon>Glomerellaceae</taxon>
        <taxon>Colletotrichum</taxon>
        <taxon>Colletotrichum orchidearum species complex</taxon>
    </lineage>
</organism>
<evidence type="ECO:0000256" key="1">
    <source>
        <dbReference type="ARBA" id="ARBA00001946"/>
    </source>
</evidence>
<evidence type="ECO:0000256" key="10">
    <source>
        <dbReference type="ARBA" id="ARBA00022842"/>
    </source>
</evidence>
<comment type="caution">
    <text evidence="13">The sequence shown here is derived from an EMBL/GenBank/DDBJ whole genome shotgun (WGS) entry which is preliminary data.</text>
</comment>
<feature type="compositionally biased region" description="Low complexity" evidence="11">
    <location>
        <begin position="556"/>
        <end position="567"/>
    </location>
</feature>
<dbReference type="Proteomes" id="UP000652219">
    <property type="component" value="Unassembled WGS sequence"/>
</dbReference>
<dbReference type="EC" id="3.1.26.4" evidence="4"/>
<gene>
    <name evidence="13" type="ORF">CSOJ01_12507</name>
</gene>
<evidence type="ECO:0000256" key="7">
    <source>
        <dbReference type="ARBA" id="ARBA00022723"/>
    </source>
</evidence>
<dbReference type="Gene3D" id="3.40.970.10">
    <property type="entry name" value="Ribonuclease H1, N-terminal domain"/>
    <property type="match status" value="2"/>
</dbReference>
<keyword evidence="10" id="KW-0460">Magnesium</keyword>
<feature type="region of interest" description="Disordered" evidence="11">
    <location>
        <begin position="412"/>
        <end position="636"/>
    </location>
</feature>
<protein>
    <recommendedName>
        <fullName evidence="5">Ribonuclease H</fullName>
        <ecNumber evidence="4">3.1.26.4</ecNumber>
    </recommendedName>
</protein>
<evidence type="ECO:0000256" key="11">
    <source>
        <dbReference type="SAM" id="MobiDB-lite"/>
    </source>
</evidence>
<evidence type="ECO:0000256" key="4">
    <source>
        <dbReference type="ARBA" id="ARBA00012180"/>
    </source>
</evidence>
<dbReference type="InterPro" id="IPR037056">
    <property type="entry name" value="RNase_H1_N_sf"/>
</dbReference>
<comment type="function">
    <text evidence="2">Endonuclease that specifically degrades the RNA of RNA-DNA hybrids.</text>
</comment>
<dbReference type="Pfam" id="PF01693">
    <property type="entry name" value="Cauli_VI"/>
    <property type="match status" value="2"/>
</dbReference>
<dbReference type="GO" id="GO:0046872">
    <property type="term" value="F:metal ion binding"/>
    <property type="evidence" value="ECO:0007669"/>
    <property type="project" value="UniProtKB-KW"/>
</dbReference>
<feature type="compositionally biased region" description="Basic residues" evidence="11">
    <location>
        <begin position="74"/>
        <end position="83"/>
    </location>
</feature>
<accession>A0A8H6IUP0</accession>
<dbReference type="InterPro" id="IPR009027">
    <property type="entry name" value="Ribosomal_bL9/RNase_H1_N"/>
</dbReference>
<evidence type="ECO:0000256" key="3">
    <source>
        <dbReference type="ARBA" id="ARBA00005300"/>
    </source>
</evidence>
<feature type="domain" description="Ribonuclease H1 N-terminal" evidence="12">
    <location>
        <begin position="126"/>
        <end position="167"/>
    </location>
</feature>
<dbReference type="PANTHER" id="PTHR38846:SF1">
    <property type="entry name" value="C3H1-TYPE DOMAIN-CONTAINING PROTEIN"/>
    <property type="match status" value="1"/>
</dbReference>
<evidence type="ECO:0000313" key="14">
    <source>
        <dbReference type="Proteomes" id="UP000652219"/>
    </source>
</evidence>
<feature type="compositionally biased region" description="Basic and acidic residues" evidence="11">
    <location>
        <begin position="444"/>
        <end position="477"/>
    </location>
</feature>
<dbReference type="InterPro" id="IPR011320">
    <property type="entry name" value="RNase_H1_N"/>
</dbReference>
<dbReference type="EMBL" id="WIGN01000323">
    <property type="protein sequence ID" value="KAF6799445.1"/>
    <property type="molecule type" value="Genomic_DNA"/>
</dbReference>
<evidence type="ECO:0000256" key="9">
    <source>
        <dbReference type="ARBA" id="ARBA00022801"/>
    </source>
</evidence>
<evidence type="ECO:0000313" key="13">
    <source>
        <dbReference type="EMBL" id="KAF6799445.1"/>
    </source>
</evidence>
<feature type="domain" description="Ribonuclease H1 N-terminal" evidence="12">
    <location>
        <begin position="6"/>
        <end position="47"/>
    </location>
</feature>
<feature type="compositionally biased region" description="Polar residues" evidence="11">
    <location>
        <begin position="84"/>
        <end position="93"/>
    </location>
</feature>
<keyword evidence="14" id="KW-1185">Reference proteome</keyword>
<sequence length="645" mass="71172">MVKHCYGVREGRQPRLYKYYENCKEQTNQYPGARFKGFNSLAEAIDWLRRGNPGQTDFPVLDELPRPAPPVGARRSRTSKFRVTRTSINEVPPTSSTAGGGTSSERPCPSSASSSAARDGSVGLLYAVARGRTPGVYRTWEECDEQVCGFSNGLYKKFDTLAAAKEFVAVQGGGGHFSQFKSGGFEPDSNASFGEEWNRLSQSQGWKPGSDEWRQERTVAIKNELQTHYFAPQSRELPAVKEEEERAASVEAVPEFDEEVVQLRGFQAMCREVGKRPGNTVRQCERILKNTLVNIIDLIDGRRKDIPPKVWHNLEDFRRYTLAPPGDKKIPWREANKDPLLRCFLQNFGARPGDRCLGEIDRCSPYSRARFTGEVDTYVPDNRDKFTGGGDTYIPDNRDRFPGGVDRYIPDSRARLGGGDGGQGLPNRGRFERGNGGVAVKIDPGSEGHNRMEVERDQRAEEDRDRVAVEGDQKPEEGQDLAAVEGAKVEKDDGSSDVIGAQGSEDKSPAVVQIPRAEENHVDATVKSPEVEEDGDDCVARRTRSKTSDIGVTGTVESEGVSAGVVVKQEGKRGRGRHKGSKNKPAEEDDCVVVKEEVKGGPGRPKRIRPAEEENGSPGCGHEAKKVLPTWDPKSPMMQRFISSA</sequence>
<keyword evidence="7" id="KW-0479">Metal-binding</keyword>
<dbReference type="GO" id="GO:0004523">
    <property type="term" value="F:RNA-DNA hybrid ribonuclease activity"/>
    <property type="evidence" value="ECO:0007669"/>
    <property type="project" value="UniProtKB-EC"/>
</dbReference>